<dbReference type="Pfam" id="PF01250">
    <property type="entry name" value="Ribosomal_S6"/>
    <property type="match status" value="1"/>
</dbReference>
<dbReference type="GO" id="GO:0005737">
    <property type="term" value="C:cytoplasm"/>
    <property type="evidence" value="ECO:0007669"/>
    <property type="project" value="UniProtKB-ARBA"/>
</dbReference>
<evidence type="ECO:0000313" key="6">
    <source>
        <dbReference type="Proteomes" id="UP000177197"/>
    </source>
</evidence>
<organism evidence="5 6">
    <name type="scientific">Candidatus Azambacteria bacterium RIFCSPLOWO2_02_FULL_44_14</name>
    <dbReference type="NCBI Taxonomy" id="1797306"/>
    <lineage>
        <taxon>Bacteria</taxon>
        <taxon>Candidatus Azamiibacteriota</taxon>
    </lineage>
</organism>
<dbReference type="InterPro" id="IPR035980">
    <property type="entry name" value="Ribosomal_bS6_sf"/>
</dbReference>
<evidence type="ECO:0000256" key="4">
    <source>
        <dbReference type="SAM" id="MobiDB-lite"/>
    </source>
</evidence>
<accession>A0A1F5CA28</accession>
<comment type="function">
    <text evidence="3">Binds together with bS18 to 16S ribosomal RNA.</text>
</comment>
<evidence type="ECO:0000256" key="3">
    <source>
        <dbReference type="HAMAP-Rule" id="MF_00360"/>
    </source>
</evidence>
<evidence type="ECO:0000256" key="2">
    <source>
        <dbReference type="ARBA" id="ARBA00035294"/>
    </source>
</evidence>
<proteinExistence type="inferred from homology"/>
<dbReference type="PANTHER" id="PTHR21011:SF1">
    <property type="entry name" value="SMALL RIBOSOMAL SUBUNIT PROTEIN BS6M"/>
    <property type="match status" value="1"/>
</dbReference>
<feature type="compositionally biased region" description="Basic and acidic residues" evidence="4">
    <location>
        <begin position="116"/>
        <end position="148"/>
    </location>
</feature>
<dbReference type="AlphaFoldDB" id="A0A1F5CA28"/>
<dbReference type="HAMAP" id="MF_00360">
    <property type="entry name" value="Ribosomal_bS6"/>
    <property type="match status" value="1"/>
</dbReference>
<dbReference type="Proteomes" id="UP000177197">
    <property type="component" value="Unassembled WGS sequence"/>
</dbReference>
<dbReference type="GO" id="GO:0070181">
    <property type="term" value="F:small ribosomal subunit rRNA binding"/>
    <property type="evidence" value="ECO:0007669"/>
    <property type="project" value="TreeGrafter"/>
</dbReference>
<sequence>MELAVNASEYEISYLLDPSIPEADIEAENLRIQALIAQTGGIIGQAFIPQKKRLFYPIKKQNQAYLGTFYFSVNPDELSKFERTLQLDPKVLRFIILNRAETIKQEAGIILAKKPSTAEKEQDESAEKPGKKEAEQSFEEKLKQILKS</sequence>
<dbReference type="GO" id="GO:1990904">
    <property type="term" value="C:ribonucleoprotein complex"/>
    <property type="evidence" value="ECO:0007669"/>
    <property type="project" value="UniProtKB-KW"/>
</dbReference>
<dbReference type="NCBIfam" id="TIGR00166">
    <property type="entry name" value="S6"/>
    <property type="match status" value="1"/>
</dbReference>
<evidence type="ECO:0000256" key="1">
    <source>
        <dbReference type="ARBA" id="ARBA00009512"/>
    </source>
</evidence>
<gene>
    <name evidence="3" type="primary">rpsF</name>
    <name evidence="5" type="ORF">A3I30_00530</name>
</gene>
<dbReference type="GO" id="GO:0006412">
    <property type="term" value="P:translation"/>
    <property type="evidence" value="ECO:0007669"/>
    <property type="project" value="UniProtKB-UniRule"/>
</dbReference>
<dbReference type="Gene3D" id="3.30.70.60">
    <property type="match status" value="1"/>
</dbReference>
<name>A0A1F5CA28_9BACT</name>
<keyword evidence="3" id="KW-0687">Ribonucleoprotein</keyword>
<dbReference type="EMBL" id="MEYV01000020">
    <property type="protein sequence ID" value="OGD39707.1"/>
    <property type="molecule type" value="Genomic_DNA"/>
</dbReference>
<evidence type="ECO:0000313" key="5">
    <source>
        <dbReference type="EMBL" id="OGD39707.1"/>
    </source>
</evidence>
<comment type="caution">
    <text evidence="5">The sequence shown here is derived from an EMBL/GenBank/DDBJ whole genome shotgun (WGS) entry which is preliminary data.</text>
</comment>
<dbReference type="InterPro" id="IPR020814">
    <property type="entry name" value="Ribosomal_S6_plastid/chlpt"/>
</dbReference>
<dbReference type="CDD" id="cd00473">
    <property type="entry name" value="bS6"/>
    <property type="match status" value="1"/>
</dbReference>
<keyword evidence="3" id="KW-0699">rRNA-binding</keyword>
<dbReference type="InterPro" id="IPR000529">
    <property type="entry name" value="Ribosomal_bS6"/>
</dbReference>
<dbReference type="SUPFAM" id="SSF54995">
    <property type="entry name" value="Ribosomal protein S6"/>
    <property type="match status" value="1"/>
</dbReference>
<keyword evidence="3" id="KW-0694">RNA-binding</keyword>
<dbReference type="GO" id="GO:0005840">
    <property type="term" value="C:ribosome"/>
    <property type="evidence" value="ECO:0007669"/>
    <property type="project" value="UniProtKB-KW"/>
</dbReference>
<reference evidence="5 6" key="1">
    <citation type="journal article" date="2016" name="Nat. Commun.">
        <title>Thousands of microbial genomes shed light on interconnected biogeochemical processes in an aquifer system.</title>
        <authorList>
            <person name="Anantharaman K."/>
            <person name="Brown C.T."/>
            <person name="Hug L.A."/>
            <person name="Sharon I."/>
            <person name="Castelle C.J."/>
            <person name="Probst A.J."/>
            <person name="Thomas B.C."/>
            <person name="Singh A."/>
            <person name="Wilkins M.J."/>
            <person name="Karaoz U."/>
            <person name="Brodie E.L."/>
            <person name="Williams K.H."/>
            <person name="Hubbard S.S."/>
            <person name="Banfield J.F."/>
        </authorList>
    </citation>
    <scope>NUCLEOTIDE SEQUENCE [LARGE SCALE GENOMIC DNA]</scope>
</reference>
<dbReference type="PANTHER" id="PTHR21011">
    <property type="entry name" value="MITOCHONDRIAL 28S RIBOSOMAL PROTEIN S6"/>
    <property type="match status" value="1"/>
</dbReference>
<comment type="similarity">
    <text evidence="1 3">Belongs to the bacterial ribosomal protein bS6 family.</text>
</comment>
<protein>
    <recommendedName>
        <fullName evidence="2 3">Small ribosomal subunit protein bS6</fullName>
    </recommendedName>
</protein>
<feature type="region of interest" description="Disordered" evidence="4">
    <location>
        <begin position="114"/>
        <end position="148"/>
    </location>
</feature>
<dbReference type="InterPro" id="IPR014717">
    <property type="entry name" value="Transl_elong_EF1B/ribsomal_bS6"/>
</dbReference>
<dbReference type="GO" id="GO:0003735">
    <property type="term" value="F:structural constituent of ribosome"/>
    <property type="evidence" value="ECO:0007669"/>
    <property type="project" value="InterPro"/>
</dbReference>
<keyword evidence="3 5" id="KW-0689">Ribosomal protein</keyword>